<evidence type="ECO:0000256" key="1">
    <source>
        <dbReference type="ARBA" id="ARBA00004496"/>
    </source>
</evidence>
<dbReference type="InterPro" id="IPR002558">
    <property type="entry name" value="ILWEQ_dom"/>
</dbReference>
<dbReference type="PANTHER" id="PTHR19981:SF1">
    <property type="entry name" value="RHEA, ISOFORM B"/>
    <property type="match status" value="1"/>
</dbReference>
<feature type="domain" description="Talin-1/2 VBS2" evidence="9">
    <location>
        <begin position="370"/>
        <end position="453"/>
    </location>
</feature>
<dbReference type="InterPro" id="IPR054060">
    <property type="entry name" value="TLN1-like_RS"/>
</dbReference>
<dbReference type="Pfam" id="PF21896">
    <property type="entry name" value="Talin_IBS2B"/>
    <property type="match status" value="1"/>
</dbReference>
<dbReference type="Gene3D" id="1.20.1420.10">
    <property type="entry name" value="Talin, central domain"/>
    <property type="match status" value="8"/>
</dbReference>
<feature type="domain" description="Talin IBS2B" evidence="8">
    <location>
        <begin position="187"/>
        <end position="302"/>
    </location>
</feature>
<dbReference type="STRING" id="6184.A0A430QS03"/>
<dbReference type="GO" id="GO:0005737">
    <property type="term" value="C:cytoplasm"/>
    <property type="evidence" value="ECO:0007669"/>
    <property type="project" value="UniProtKB-SubCell"/>
</dbReference>
<evidence type="ECO:0000259" key="9">
    <source>
        <dbReference type="Pfam" id="PF25177"/>
    </source>
</evidence>
<feature type="domain" description="I/LWEQ" evidence="4">
    <location>
        <begin position="2063"/>
        <end position="2175"/>
    </location>
</feature>
<keyword evidence="2" id="KW-0963">Cytoplasm</keyword>
<reference evidence="10 11" key="1">
    <citation type="journal article" date="2019" name="PLoS Pathog.">
        <title>Genome sequence of the bovine parasite Schistosoma bovis Tanzania.</title>
        <authorList>
            <person name="Oey H."/>
            <person name="Zakrzewski M."/>
            <person name="Gobert G."/>
            <person name="Gravermann K."/>
            <person name="Stoye J."/>
            <person name="Jones M."/>
            <person name="Mcmanus D."/>
            <person name="Krause L."/>
        </authorList>
    </citation>
    <scope>NUCLEOTIDE SEQUENCE [LARGE SCALE GENOMIC DNA]</scope>
    <source>
        <strain evidence="10 11">TAN1997</strain>
    </source>
</reference>
<dbReference type="SUPFAM" id="SSF109885">
    <property type="entry name" value="I/LWEQ domain"/>
    <property type="match status" value="3"/>
</dbReference>
<dbReference type="GO" id="GO:0051015">
    <property type="term" value="F:actin filament binding"/>
    <property type="evidence" value="ECO:0007669"/>
    <property type="project" value="InterPro"/>
</dbReference>
<dbReference type="Pfam" id="PF01608">
    <property type="entry name" value="I_LWEQ"/>
    <property type="match status" value="1"/>
</dbReference>
<dbReference type="Gene3D" id="1.20.1410.10">
    <property type="entry name" value="I/LWEQ domain"/>
    <property type="match status" value="1"/>
</dbReference>
<accession>A0A430QS03</accession>
<evidence type="ECO:0000259" key="5">
    <source>
        <dbReference type="Pfam" id="PF08913"/>
    </source>
</evidence>
<dbReference type="Gene3D" id="1.20.120.230">
    <property type="entry name" value="Alpha-catenin/vinculin-like"/>
    <property type="match status" value="4"/>
</dbReference>
<dbReference type="PANTHER" id="PTHR19981">
    <property type="entry name" value="TALIN"/>
    <property type="match status" value="1"/>
</dbReference>
<dbReference type="InterPro" id="IPR015009">
    <property type="entry name" value="Vinculin-bd_dom"/>
</dbReference>
<dbReference type="GO" id="GO:0005886">
    <property type="term" value="C:plasma membrane"/>
    <property type="evidence" value="ECO:0007669"/>
    <property type="project" value="TreeGrafter"/>
</dbReference>
<organism evidence="10 11">
    <name type="scientific">Schistosoma bovis</name>
    <name type="common">Blood fluke</name>
    <dbReference type="NCBI Taxonomy" id="6184"/>
    <lineage>
        <taxon>Eukaryota</taxon>
        <taxon>Metazoa</taxon>
        <taxon>Spiralia</taxon>
        <taxon>Lophotrochozoa</taxon>
        <taxon>Platyhelminthes</taxon>
        <taxon>Trematoda</taxon>
        <taxon>Digenea</taxon>
        <taxon>Strigeidida</taxon>
        <taxon>Schistosomatoidea</taxon>
        <taxon>Schistosomatidae</taxon>
        <taxon>Schistosoma</taxon>
    </lineage>
</organism>
<dbReference type="Pfam" id="PF21692">
    <property type="entry name" value="Talin_R4"/>
    <property type="match status" value="1"/>
</dbReference>
<dbReference type="GO" id="GO:0005178">
    <property type="term" value="F:integrin binding"/>
    <property type="evidence" value="ECO:0007669"/>
    <property type="project" value="TreeGrafter"/>
</dbReference>
<dbReference type="Pfam" id="PF21865">
    <property type="entry name" value="TLN1-like_RS"/>
    <property type="match status" value="1"/>
</dbReference>
<evidence type="ECO:0000259" key="7">
    <source>
        <dbReference type="Pfam" id="PF21865"/>
    </source>
</evidence>
<gene>
    <name evidence="10" type="ORF">DC041_0002440</name>
</gene>
<evidence type="ECO:0000259" key="6">
    <source>
        <dbReference type="Pfam" id="PF21692"/>
    </source>
</evidence>
<dbReference type="GO" id="GO:0098609">
    <property type="term" value="P:cell-cell adhesion"/>
    <property type="evidence" value="ECO:0007669"/>
    <property type="project" value="TreeGrafter"/>
</dbReference>
<evidence type="ECO:0000313" key="10">
    <source>
        <dbReference type="EMBL" id="RTG90466.1"/>
    </source>
</evidence>
<comment type="subcellular location">
    <subcellularLocation>
        <location evidence="1">Cytoplasm</location>
    </subcellularLocation>
</comment>
<feature type="domain" description="Talin R4" evidence="6">
    <location>
        <begin position="470"/>
        <end position="589"/>
    </location>
</feature>
<feature type="domain" description="Talin 1-like rod-segment" evidence="7">
    <location>
        <begin position="1174"/>
        <end position="1338"/>
    </location>
</feature>
<dbReference type="InterPro" id="IPR057346">
    <property type="entry name" value="Talin1/2_VBS2"/>
</dbReference>
<sequence length="2176" mass="235760">MGASQAKVTDEVGAMNAAVAQALRSANRAESTDINVVQQGQPLDQIHDPGDDLMMMQQSFRVVTIHFPAFVDDLKRVAVLRRESGALKADQTGQPIIADKTEESTQNLLSAARHVADAFTDLLQSARPLAMGQTHEEIYPTSDDGTYNANHVITQQQGPVSSSSRKAIIEAASRVGAASNDLLRHVMHGGDDDDDLFNTNYLILTDEERIYQDQLLGLAKAVANATAGLVVKAKVLASQITSDPEAQQRVIASVTQTGLCTSQLVACTKVLAPTIHQPTCQQQLSEAGREVTWAVDGVVQASRAAVHVPSEDPQMVQQSIIETETAATEVRDALDQLNAHLLKGSYKGYQGDALNSFQTSYEDLKQYYTTDGQRMVASARRLAQATALMIADIKAQAEESGDDSDRQNRLFHAAKQLADATTNLINAAKACSSNPDNIQLQTELRDAADELYTLAYSAGGEQFQTRLIHNLQSAARATVTGATQLVNISQAATKYSRGNSYQLHNDTKNVTNLIPKTVITIRESRANPDDPMALLELIGACERFVQPCTAMVRSSKSLAPTLSDPSIQAALENSNSQLASALETLITCLIKVAPLARHLQLDGALTRLTRLSDEVAGIETSLIQGTLTPIPEQRVEDCCHLLNISVHDGTESAKKLDSIINSMAKMDSTVLNQPELAGQSADHLASAMTGLVHATRGIIADQNSLIINGSNSNNNTSAAESTRRAVIQDIRQAVQLSYELVRAVKDTRIACDAKQPANAATVQSHSQQLTTQLIETLTRCLRGLPGHREISEATHLIEQKRSQLIQYSQPNQISLTARFVEPNEYQRKQTDLTQAAVEFNQATGELLSSYSPGSFKRTTRRFTGAYDYLTDKGIELSICNENLANNQQFEPVVNTDLLNGLINVSDQSVSPDQRECEAAIRRLDSLRPLLLNPNRPLNQHSYYDCVDTVAKSLEPLAESLRTMSTSARDQKPNEFSFAVRQCANSVCQLVEETAQVISLSTEMARSAKTLCEACSQLASQTTNIDTRQRLNNITKQTMQSITSLIQHRGSTVATDVNGEWSGSNRQQTLTNAQAVSANVANLVKLITTEPRLVDLTTSQERITNTTKETQRPVCVAGLESLNATQTVLRAAQNLLSTSRMGPSENAFMAFSSASKDLSNSIKVLANAMRENAPGQRECQYVFNNIKKLLHELQDARIASMENRLPPRRELNEEGFQRQLATSVRALLDSAPAVGRAASSEAEQLGRTILTWDSYLPGLVSGSIAAASRSPLSSTQLVYLDHACTVLEAASQLITVAKDSGGNPRAVHLHDSLNESVRGLVDSCEEFLTILDDVASRQGHVSTLIDTLNRAQAQAEEIIQVPMDARFSDYQTRMLRIARHMDQLNQAIQLRARQPASDGEIAPLAHNLTQEYQEMCQTCKGAAATLPDVNQADQLRSAVRGVGTACISLIQATTASRPDIYGSGTTTGGQNLLLSRNKSIVELDRRAEFLDSKLRNLINLLETHGPGTQACLQSASTVSGIISDLDTTILFASSGTLHPPVRDDFDAIWTDNEYGHSRLTTDRGHYLALSNNTDGTSIPSRTGSRSEMHNVENFTPLRESIARTARALVDDTQSLVSGTGEDQARLASTAHTAVERITELADVVKRGAAVIGPGQPDTQVELLTSSRDIATALRSVFLSAGKVQGRPSLDPVYDEVRSNAQVVISNVGQLLQTLKSVEEDERRGIRSLELAANYCREQAKLLPSSKDPEGLLTPNSSRKSGPRSISVASGSSSLIARYLAPDDLARAAGGPVQSAVSKAILANNTQIQRDIVQTSSATRDAVTDLVAAAKCLLRYSDIPPETRSSCAIVTRELAEEFAVLLDALKNGLCIPRKSDPENVSKIARRIADISHSLINLVDSLRGRDVAEKFIGRHVAYHHHYVSNYALGGGSKSSHKSIFIRPTCYPLQLSSEQTMNDEAETDDKLAQSLLVTARSVAVSVQNLIKTARTVISAPPSDAVDRARTAEGASQKSTSSAALWRTELNVSLATQHLCQLSKLCSETVPSTTSKKLENSTGELSGGLILSRERLLAAVRQVATAGAQLLLAAKLRKEALMSADIRKLKTAGQAVKESTDLLAETVQRGDTVPSSSTSQRIEITWPTYTNQALLQGIHTKARIQSQQMELEALESHLASLKQSS</sequence>
<dbReference type="GO" id="GO:0030036">
    <property type="term" value="P:actin cytoskeleton organization"/>
    <property type="evidence" value="ECO:0007669"/>
    <property type="project" value="TreeGrafter"/>
</dbReference>
<evidence type="ECO:0000256" key="3">
    <source>
        <dbReference type="SAM" id="MobiDB-lite"/>
    </source>
</evidence>
<evidence type="ECO:0000259" key="4">
    <source>
        <dbReference type="Pfam" id="PF01608"/>
    </source>
</evidence>
<evidence type="ECO:0000259" key="8">
    <source>
        <dbReference type="Pfam" id="PF21896"/>
    </source>
</evidence>
<dbReference type="GO" id="GO:0005925">
    <property type="term" value="C:focal adhesion"/>
    <property type="evidence" value="ECO:0007669"/>
    <property type="project" value="TreeGrafter"/>
</dbReference>
<feature type="domain" description="Vinculin-binding site-containing" evidence="5">
    <location>
        <begin position="1366"/>
        <end position="1454"/>
    </location>
</feature>
<evidence type="ECO:0000256" key="2">
    <source>
        <dbReference type="ARBA" id="ARBA00022490"/>
    </source>
</evidence>
<dbReference type="EMBL" id="QMKO01001443">
    <property type="protein sequence ID" value="RTG90466.1"/>
    <property type="molecule type" value="Genomic_DNA"/>
</dbReference>
<dbReference type="InterPro" id="IPR035964">
    <property type="entry name" value="I/LWEQ_dom_sf"/>
</dbReference>
<dbReference type="InterPro" id="IPR036723">
    <property type="entry name" value="Alpha-catenin/vinculin-like_sf"/>
</dbReference>
<dbReference type="InterPro" id="IPR037438">
    <property type="entry name" value="Talin1/2-RS"/>
</dbReference>
<comment type="caution">
    <text evidence="10">The sequence shown here is derived from an EMBL/GenBank/DDBJ whole genome shotgun (WGS) entry which is preliminary data.</text>
</comment>
<keyword evidence="11" id="KW-1185">Reference proteome</keyword>
<name>A0A430QS03_SCHBO</name>
<proteinExistence type="predicted"/>
<evidence type="ECO:0000313" key="11">
    <source>
        <dbReference type="Proteomes" id="UP000290809"/>
    </source>
</evidence>
<protein>
    <submittedName>
        <fullName evidence="10">Talin</fullName>
    </submittedName>
</protein>
<dbReference type="Proteomes" id="UP000290809">
    <property type="component" value="Unassembled WGS sequence"/>
</dbReference>
<dbReference type="InterPro" id="IPR049108">
    <property type="entry name" value="Talin_R4"/>
</dbReference>
<dbReference type="Pfam" id="PF08913">
    <property type="entry name" value="VBS"/>
    <property type="match status" value="1"/>
</dbReference>
<feature type="region of interest" description="Disordered" evidence="3">
    <location>
        <begin position="1743"/>
        <end position="1764"/>
    </location>
</feature>
<dbReference type="SUPFAM" id="SSF47220">
    <property type="entry name" value="alpha-catenin/vinculin-like"/>
    <property type="match status" value="2"/>
</dbReference>
<dbReference type="CDD" id="cd12150">
    <property type="entry name" value="talin-RS"/>
    <property type="match status" value="1"/>
</dbReference>
<dbReference type="InterPro" id="IPR054082">
    <property type="entry name" value="Talin_IBS2B"/>
</dbReference>
<dbReference type="Pfam" id="PF25177">
    <property type="entry name" value="Talin_VBS2"/>
    <property type="match status" value="1"/>
</dbReference>